<gene>
    <name evidence="2" type="ORF">BA890_17895</name>
</gene>
<evidence type="ECO:0000313" key="3">
    <source>
        <dbReference type="Proteomes" id="UP000092741"/>
    </source>
</evidence>
<dbReference type="AlphaFoldDB" id="A0AAN1CXV2"/>
<dbReference type="Proteomes" id="UP000092741">
    <property type="component" value="Chromosome 2"/>
</dbReference>
<accession>A0AAN1CXV2</accession>
<evidence type="ECO:0000256" key="1">
    <source>
        <dbReference type="SAM" id="SignalP"/>
    </source>
</evidence>
<evidence type="ECO:0000313" key="2">
    <source>
        <dbReference type="EMBL" id="ANQ14616.1"/>
    </source>
</evidence>
<feature type="signal peptide" evidence="1">
    <location>
        <begin position="1"/>
        <end position="22"/>
    </location>
</feature>
<sequence length="217" mass="23724">MRAGLMLFTLVAGLATSSISYADSAESRCDIYKAGDDNAEKMIACTFSQRSGYITINRSDGVVHELSPKGDTPGEFTDQNSNMVYRQSDLGDQGLIFRFPEESVYVYWNTDALNPDANNATSPFSTDDYDATTLLRCRAEGQEDFGTCPAGILRMEDNQASIVVQSPAGEQFTINFMSDYVNATNREVKADLEGDTWTVVINGKEVYQVPLAAIEGG</sequence>
<dbReference type="EMBL" id="CP016346">
    <property type="protein sequence ID" value="ANQ14616.1"/>
    <property type="molecule type" value="Genomic_DNA"/>
</dbReference>
<protein>
    <recommendedName>
        <fullName evidence="4">C-type lysozyme inhibitor domain-containing protein</fullName>
    </recommendedName>
</protein>
<dbReference type="KEGG" id="vna:PN96_22400"/>
<name>A0AAN1CXV2_VIBNA</name>
<organism evidence="2 3">
    <name type="scientific">Vibrio natriegens NBRC 15636 = ATCC 14048 = DSM 759</name>
    <dbReference type="NCBI Taxonomy" id="1219067"/>
    <lineage>
        <taxon>Bacteria</taxon>
        <taxon>Pseudomonadati</taxon>
        <taxon>Pseudomonadota</taxon>
        <taxon>Gammaproteobacteria</taxon>
        <taxon>Vibrionales</taxon>
        <taxon>Vibrionaceae</taxon>
        <taxon>Vibrio</taxon>
    </lineage>
</organism>
<keyword evidence="3" id="KW-1185">Reference proteome</keyword>
<keyword evidence="1" id="KW-0732">Signal</keyword>
<proteinExistence type="predicted"/>
<evidence type="ECO:0008006" key="4">
    <source>
        <dbReference type="Google" id="ProtNLM"/>
    </source>
</evidence>
<dbReference type="RefSeq" id="WP_020335261.1">
    <property type="nucleotide sequence ID" value="NZ_ATFJ01000036.1"/>
</dbReference>
<feature type="chain" id="PRO_5042933727" description="C-type lysozyme inhibitor domain-containing protein" evidence="1">
    <location>
        <begin position="23"/>
        <end position="217"/>
    </location>
</feature>
<reference evidence="2 3" key="1">
    <citation type="submission" date="2016-07" db="EMBL/GenBank/DDBJ databases">
        <title>Developing Vibrio natriegens as a novel, fast-growing host for biotechnology.</title>
        <authorList>
            <person name="Weinstock M.T."/>
            <person name="Hesek E.D."/>
            <person name="Wilson C.M."/>
            <person name="Gibson D.G."/>
        </authorList>
    </citation>
    <scope>NUCLEOTIDE SEQUENCE [LARGE SCALE GENOMIC DNA]</scope>
    <source>
        <strain evidence="2 3">ATCC 14048</strain>
    </source>
</reference>
<dbReference type="GeneID" id="70915602"/>